<evidence type="ECO:0000313" key="2">
    <source>
        <dbReference type="Proteomes" id="UP001233999"/>
    </source>
</evidence>
<name>A0AAD7ZDL2_DIPPU</name>
<accession>A0AAD7ZDL2</accession>
<keyword evidence="2" id="KW-1185">Reference proteome</keyword>
<evidence type="ECO:0000313" key="1">
    <source>
        <dbReference type="EMBL" id="KAJ9578604.1"/>
    </source>
</evidence>
<gene>
    <name evidence="1" type="ORF">L9F63_005181</name>
</gene>
<protein>
    <submittedName>
        <fullName evidence="1">Uncharacterized protein</fullName>
    </submittedName>
</protein>
<reference evidence="1" key="1">
    <citation type="journal article" date="2023" name="IScience">
        <title>Live-bearing cockroach genome reveals convergent evolutionary mechanisms linked to viviparity in insects and beyond.</title>
        <authorList>
            <person name="Fouks B."/>
            <person name="Harrison M.C."/>
            <person name="Mikhailova A.A."/>
            <person name="Marchal E."/>
            <person name="English S."/>
            <person name="Carruthers M."/>
            <person name="Jennings E.C."/>
            <person name="Chiamaka E.L."/>
            <person name="Frigard R.A."/>
            <person name="Pippel M."/>
            <person name="Attardo G.M."/>
            <person name="Benoit J.B."/>
            <person name="Bornberg-Bauer E."/>
            <person name="Tobe S.S."/>
        </authorList>
    </citation>
    <scope>NUCLEOTIDE SEQUENCE</scope>
    <source>
        <strain evidence="1">Stay&amp;Tobe</strain>
    </source>
</reference>
<feature type="non-terminal residue" evidence="1">
    <location>
        <position position="159"/>
    </location>
</feature>
<sequence>NSRRQSTITYSVLDGEGNSVQVCRQTFIDIFAISRSTFQTLATRKKNGEIVFEEKKGKGYLQCKIKSWTSPKSRRGRDCARSQSEEETWKSNLCCTDSECVIFHINRSFMLDKWNNFKMIERKIESRTILQDFKKRLKQYRLSDPKILKDMITHLCINA</sequence>
<dbReference type="AlphaFoldDB" id="A0AAD7ZDL2"/>
<dbReference type="Proteomes" id="UP001233999">
    <property type="component" value="Unassembled WGS sequence"/>
</dbReference>
<organism evidence="1 2">
    <name type="scientific">Diploptera punctata</name>
    <name type="common">Pacific beetle cockroach</name>
    <dbReference type="NCBI Taxonomy" id="6984"/>
    <lineage>
        <taxon>Eukaryota</taxon>
        <taxon>Metazoa</taxon>
        <taxon>Ecdysozoa</taxon>
        <taxon>Arthropoda</taxon>
        <taxon>Hexapoda</taxon>
        <taxon>Insecta</taxon>
        <taxon>Pterygota</taxon>
        <taxon>Neoptera</taxon>
        <taxon>Polyneoptera</taxon>
        <taxon>Dictyoptera</taxon>
        <taxon>Blattodea</taxon>
        <taxon>Blaberoidea</taxon>
        <taxon>Blaberidae</taxon>
        <taxon>Diplopterinae</taxon>
        <taxon>Diploptera</taxon>
    </lineage>
</organism>
<feature type="non-terminal residue" evidence="1">
    <location>
        <position position="1"/>
    </location>
</feature>
<dbReference type="EMBL" id="JASPKZ010008868">
    <property type="protein sequence ID" value="KAJ9578604.1"/>
    <property type="molecule type" value="Genomic_DNA"/>
</dbReference>
<reference evidence="1" key="2">
    <citation type="submission" date="2023-05" db="EMBL/GenBank/DDBJ databases">
        <authorList>
            <person name="Fouks B."/>
        </authorList>
    </citation>
    <scope>NUCLEOTIDE SEQUENCE</scope>
    <source>
        <strain evidence="1">Stay&amp;Tobe</strain>
        <tissue evidence="1">Testes</tissue>
    </source>
</reference>
<comment type="caution">
    <text evidence="1">The sequence shown here is derived from an EMBL/GenBank/DDBJ whole genome shotgun (WGS) entry which is preliminary data.</text>
</comment>
<proteinExistence type="predicted"/>